<name>A0AAP6MMB5_9GAMM</name>
<sequence length="400" mass="43878">MSKTSFRIGSCFPKFLLFFLTVSAASVGHSAEEPVIVCQECATSQVAQAAAENYGHSLGLDCDHGGGAGPDPIIGPDPLDCTPPEDRTVYVIHPESETVYGFNLDWTDEVPWVLMVSQKTPSNAWIDKVQSNFAAVKGWQQDIKEAQDRLRVLLTTLNLGNTTAFSQTMRQPSTSRSRALLASIQEDEGSDCPDGTALHALTDEDFRSLLEQEIRTEIGWIVNDRGIIEFDGLTIGIKGAGVSFSVPPEFPTTNAFRAFFSVHELGDGAYEIPEGGQEDFIRFEFDVDMDGHVNLTVDYENSRIQGRENYFSTHSVSDSETCAIERLRDYRGRYLIEDGVSGARLVFSDGGYGWNATPQPIGGTSGGTPICQHRFYSGDHLVRVVNGPCDMFDDWGSGDD</sequence>
<accession>A0AAP6MMB5</accession>
<protein>
    <submittedName>
        <fullName evidence="2">Uncharacterized protein</fullName>
    </submittedName>
</protein>
<keyword evidence="1" id="KW-0732">Signal</keyword>
<dbReference type="AlphaFoldDB" id="A0AAP6MMB5"/>
<keyword evidence="3" id="KW-1185">Reference proteome</keyword>
<evidence type="ECO:0000313" key="3">
    <source>
        <dbReference type="Proteomes" id="UP001302316"/>
    </source>
</evidence>
<reference evidence="2 3" key="1">
    <citation type="submission" date="2023-12" db="EMBL/GenBank/DDBJ databases">
        <title>Whole-genome sequencing of halo(alkali)philic microorganisms from hypersaline lakes.</title>
        <authorList>
            <person name="Sorokin D.Y."/>
            <person name="Merkel A.Y."/>
            <person name="Messina E."/>
            <person name="Yakimov M."/>
        </authorList>
    </citation>
    <scope>NUCLEOTIDE SEQUENCE [LARGE SCALE GENOMIC DNA]</scope>
    <source>
        <strain evidence="2 3">AB-CW1</strain>
    </source>
</reference>
<feature type="chain" id="PRO_5042910503" evidence="1">
    <location>
        <begin position="25"/>
        <end position="400"/>
    </location>
</feature>
<comment type="caution">
    <text evidence="2">The sequence shown here is derived from an EMBL/GenBank/DDBJ whole genome shotgun (WGS) entry which is preliminary data.</text>
</comment>
<feature type="signal peptide" evidence="1">
    <location>
        <begin position="1"/>
        <end position="24"/>
    </location>
</feature>
<evidence type="ECO:0000256" key="1">
    <source>
        <dbReference type="SAM" id="SignalP"/>
    </source>
</evidence>
<dbReference type="EMBL" id="JAYGII010000014">
    <property type="protein sequence ID" value="MEA5445722.1"/>
    <property type="molecule type" value="Genomic_DNA"/>
</dbReference>
<evidence type="ECO:0000313" key="2">
    <source>
        <dbReference type="EMBL" id="MEA5445722.1"/>
    </source>
</evidence>
<dbReference type="RefSeq" id="WP_346051444.1">
    <property type="nucleotide sequence ID" value="NZ_JAYGII010000014.1"/>
</dbReference>
<gene>
    <name evidence="2" type="ORF">VCB98_07815</name>
</gene>
<proteinExistence type="predicted"/>
<dbReference type="Proteomes" id="UP001302316">
    <property type="component" value="Unassembled WGS sequence"/>
</dbReference>
<organism evidence="2 3">
    <name type="scientific">Natronospira elongata</name>
    <dbReference type="NCBI Taxonomy" id="3110268"/>
    <lineage>
        <taxon>Bacteria</taxon>
        <taxon>Pseudomonadati</taxon>
        <taxon>Pseudomonadota</taxon>
        <taxon>Gammaproteobacteria</taxon>
        <taxon>Natronospirales</taxon>
        <taxon>Natronospiraceae</taxon>
        <taxon>Natronospira</taxon>
    </lineage>
</organism>